<feature type="coiled-coil region" evidence="6">
    <location>
        <begin position="569"/>
        <end position="617"/>
    </location>
</feature>
<dbReference type="PANTHER" id="PTHR42648:SF32">
    <property type="entry name" value="RIBONUCLEASE H-LIKE DOMAIN, GAG-PRE-INTEGRASE DOMAIN PROTEIN-RELATED"/>
    <property type="match status" value="1"/>
</dbReference>
<dbReference type="GO" id="GO:0004190">
    <property type="term" value="F:aspartic-type endopeptidase activity"/>
    <property type="evidence" value="ECO:0007669"/>
    <property type="project" value="UniProtKB-KW"/>
</dbReference>
<evidence type="ECO:0000256" key="4">
    <source>
        <dbReference type="ARBA" id="ARBA00022801"/>
    </source>
</evidence>
<feature type="region of interest" description="Disordered" evidence="7">
    <location>
        <begin position="457"/>
        <end position="483"/>
    </location>
</feature>
<dbReference type="InterPro" id="IPR054722">
    <property type="entry name" value="PolX-like_BBD"/>
</dbReference>
<feature type="compositionally biased region" description="Polar residues" evidence="7">
    <location>
        <begin position="471"/>
        <end position="483"/>
    </location>
</feature>
<dbReference type="CDD" id="cd09272">
    <property type="entry name" value="RNase_HI_RT_Ty1"/>
    <property type="match status" value="1"/>
</dbReference>
<evidence type="ECO:0000313" key="10">
    <source>
        <dbReference type="EMBL" id="KAD3337304.1"/>
    </source>
</evidence>
<organism evidence="10 11">
    <name type="scientific">Mikania micrantha</name>
    <name type="common">bitter vine</name>
    <dbReference type="NCBI Taxonomy" id="192012"/>
    <lineage>
        <taxon>Eukaryota</taxon>
        <taxon>Viridiplantae</taxon>
        <taxon>Streptophyta</taxon>
        <taxon>Embryophyta</taxon>
        <taxon>Tracheophyta</taxon>
        <taxon>Spermatophyta</taxon>
        <taxon>Magnoliopsida</taxon>
        <taxon>eudicotyledons</taxon>
        <taxon>Gunneridae</taxon>
        <taxon>Pentapetalae</taxon>
        <taxon>asterids</taxon>
        <taxon>campanulids</taxon>
        <taxon>Asterales</taxon>
        <taxon>Asteraceae</taxon>
        <taxon>Asteroideae</taxon>
        <taxon>Heliantheae alliance</taxon>
        <taxon>Eupatorieae</taxon>
        <taxon>Mikania</taxon>
    </lineage>
</organism>
<dbReference type="InterPro" id="IPR043502">
    <property type="entry name" value="DNA/RNA_pol_sf"/>
</dbReference>
<keyword evidence="11" id="KW-1185">Reference proteome</keyword>
<keyword evidence="5" id="KW-0862">Zinc</keyword>
<dbReference type="SUPFAM" id="SSF57756">
    <property type="entry name" value="Retrovirus zinc finger-like domains"/>
    <property type="match status" value="1"/>
</dbReference>
<dbReference type="Proteomes" id="UP000326396">
    <property type="component" value="Linkage Group LG6"/>
</dbReference>
<feature type="compositionally biased region" description="Basic residues" evidence="7">
    <location>
        <begin position="2316"/>
        <end position="2326"/>
    </location>
</feature>
<reference evidence="10 11" key="1">
    <citation type="submission" date="2019-05" db="EMBL/GenBank/DDBJ databases">
        <title>Mikania micrantha, genome provides insights into the molecular mechanism of rapid growth.</title>
        <authorList>
            <person name="Liu B."/>
        </authorList>
    </citation>
    <scope>NUCLEOTIDE SEQUENCE [LARGE SCALE GENOMIC DNA]</scope>
    <source>
        <strain evidence="10">NLD-2019</strain>
        <tissue evidence="10">Leaf</tissue>
    </source>
</reference>
<dbReference type="EMBL" id="SZYD01000016">
    <property type="protein sequence ID" value="KAD3337304.1"/>
    <property type="molecule type" value="Genomic_DNA"/>
</dbReference>
<dbReference type="Pfam" id="PF00098">
    <property type="entry name" value="zf-CCHC"/>
    <property type="match status" value="1"/>
</dbReference>
<dbReference type="Gene3D" id="4.10.60.10">
    <property type="entry name" value="Zinc finger, CCHC-type"/>
    <property type="match status" value="1"/>
</dbReference>
<dbReference type="InterPro" id="IPR039537">
    <property type="entry name" value="Retrotran_Ty1/copia-like"/>
</dbReference>
<dbReference type="InterPro" id="IPR012337">
    <property type="entry name" value="RNaseH-like_sf"/>
</dbReference>
<feature type="region of interest" description="Disordered" evidence="7">
    <location>
        <begin position="778"/>
        <end position="801"/>
    </location>
</feature>
<sequence length="2392" mass="270870">MKTDKVNKEESTLRFWMTSEYFRVLSFVYSEELRILRRLGATLWSGNSRIHVLKIEKYQIIMASKNLTNLSNLLNLDNEIGTGTKPPRLVSGDNFQDWKFRFQSFIKYTDPKLWRSIEDGPYVPSYQSEINGPLVPKDPELYTDNDILLMEKDEKAYASITMALSTDVAHGFKEHKTAKELWNALVERFEGNEDMRESRKDMLRQRFYMFNHIKGETLEAQLNRFTHLMTEMTSSGIEMTKGEVNKKLLNSLPYTWNSNCTTIKRTKDMYKTSLSELISIINSYDMDDKQRALNHASSMGIAPTSENSALLSAINLQTSGMQHYQTSASHGVPFETAFLLSGQSMSAPKVNPESEENLLLFKGFMNSYNAFIAGELAPSNLTQDNLEQINPADVEEMDISWQMAMAVFRAKKFIKKYGRNSFGNAPGKKLGFDKSKLRCYNCDQLGHFARECNQPKVAKEGGEKKPEEKTGNATAGGNASSSKALVTQETDSYDWSDQVQELELTLSHAFMAEVDEKHTEVTENLCSTSCIDKVFKYRSHNESLIKEVNKLKYFNSEFIKNEGIFKRKLEAESRDVVRLKELLSDKESNYRDARRKNDELTLELDDVKSQLAKSSIKCERFDYSSKILENMTSIRFKKGSGIGYNECEPPFNHNYSSMPRINTSVDDLELDSSRICDFPTEPVMLTADPVITNDSEICAENLSVAGLKEEKVERSAGRSTDCSSSSSKSSFVSKTNFVRKFDEININISDMPKHFQKTFAIKSTFSPLPTQTAPAHSTVTKEESSLLNPNSKPYIPSTSSNQSNCDVKPFDPIEFHQKVCCYACGKPGHIARHCLHRPTEFFYGKNQKVIPKAKPVLNQVRIVQSSKPKMTFQKETKIPSTAKRSMKSNKSSKSYKQNQRTFINGLKQTNQCSGNMTEKGQPNNLKNVWYVDSGCSRHMTGDFSQLHEVTPFNGGYISFAGDKGGRISIKGTVTNGTLSFEDVYYVEELNHSLLSVSQICDKSFSTHFTNKECLILKPGFVVPEKWILMRTPRINNAYIINMNSNSFTENTCLFSKASEHDCLLWHRRLGHVNLKNLNRLAKGDHVIGLPSKDFSSIEKCIACAKGKQHKRPHKPKLFNSISSVLQLLHMDLFGPVNVMSIGKKSYCLVVTDDYSRFTWVFFLAKKDETPEILKKFITLIENQRNLKVKVIRTDNGTEFRNQALIDFCDEKGIARQYSAARTPQQNGVAERRNRTLIEAARTMLSESKLPIFFWAEAVNTACYVQNRALLNKRHQKTPYEILFNQKPKVGHFKSFGCPCTLLHTEPNHKFDDKADECYFVGYSSEKAAYRVYNKKTRVIVESYYIDWQEMNSTNAGSGPNWLFEYDSTFRPFNTTSENAGTPGQNDGFSKDDDIDYRVDYVPCDPNLLTVDPPGLYNRAPPAQPAPIHEVLPSATNTSQSTEDNQTSSSSQQVFDNPLFSANIPEEHCVDPIAEASETTPVDRVSSSSEDHINNISNLLDNLEVDDVPTLNVNKNHPVENIIGPLSEGVLTRSKSITVQNPMPEETITRSQSGPINSCLYSCFISQVEPKNVKMALKESSWVEAMQEELMQFQKLKVWNLVPLPKGKLTIGTRWVFRNKRDDSGVIIRNKARLVVQGFYQQEGIDYEEVFAPVARLEAIRIFLAYASHMNFTVYQMDVKTTFLYGKVKEEIYVCQPPGFEDSQFPDYVYKLDKALYGLHQAPRAWYATLTDYLLANGYTRGAIDQTLFVRKDKDDLILVQIYVDDIIFGSTSSALCKEFEGVMKKKVEMSAMGEMTFFLGLQVKQDCKGVLIHQGKYVTDILNKFKMMESKPASTPMAARPILTSDLDGEDVDQHLYRSMIGSLMYLTASRPDIMFSVCQCARYQENPKASHLIAVKRIFRYLVGKPKLGLWYPKNSEFQLFAYSDSDFGGCNLDRKSTTGGCQYLGDRLVSWQCKKQTTVSTSTAEAEYVAASSCCSQVIWMQQQLLDYGLNFLDSPIYCDNEAALQIVKNPVQHSKTKHIDIRIHFIRDCFERKLIHLEKMADLRFVHDHNMIAFLREPPAKHSEFKSMIDGLILSPVNYAIMEYPLITTSFIREFWGSVEENTDADGNLSIVGKIHGHSIVITEQIIRECLQFGDKDTDPVELDQGLKSSDVVKTSVVVTQSTTTEEPKVLKNKNSVSKSSVLIDTHKEKQKRKLCEVCGLFNHISEECWYRRGSEFKKTKNKNKRLTKIKNEFSSKFVKESSVVSESGKSLEASKSKGVYQNNPKKGQKGLSNSKKKHLKSSSSPKEAKVMKHRNQKSGRANLADASVALFQKKKPRSKVKVKSSEKPDSSVASNDTGPSACQKSIWYVDSGGSMHMTGSRSLLNDYFAGKKGFVSFGNDAKGYIIGK</sequence>
<proteinExistence type="predicted"/>
<dbReference type="InterPro" id="IPR036875">
    <property type="entry name" value="Znf_CCHC_sf"/>
</dbReference>
<dbReference type="InterPro" id="IPR001584">
    <property type="entry name" value="Integrase_cat-core"/>
</dbReference>
<feature type="domain" description="Integrase catalytic" evidence="9">
    <location>
        <begin position="1111"/>
        <end position="1286"/>
    </location>
</feature>
<dbReference type="Pfam" id="PF07727">
    <property type="entry name" value="RVT_2"/>
    <property type="match status" value="1"/>
</dbReference>
<dbReference type="Pfam" id="PF13976">
    <property type="entry name" value="gag_pre-integrs"/>
    <property type="match status" value="1"/>
</dbReference>
<dbReference type="GO" id="GO:0003676">
    <property type="term" value="F:nucleic acid binding"/>
    <property type="evidence" value="ECO:0007669"/>
    <property type="project" value="InterPro"/>
</dbReference>
<dbReference type="SUPFAM" id="SSF56672">
    <property type="entry name" value="DNA/RNA polymerases"/>
    <property type="match status" value="1"/>
</dbReference>
<accession>A0A5N6M9L1</accession>
<dbReference type="GO" id="GO:0008270">
    <property type="term" value="F:zinc ion binding"/>
    <property type="evidence" value="ECO:0007669"/>
    <property type="project" value="UniProtKB-KW"/>
</dbReference>
<dbReference type="Pfam" id="PF25597">
    <property type="entry name" value="SH3_retrovirus"/>
    <property type="match status" value="1"/>
</dbReference>
<dbReference type="InterPro" id="IPR057670">
    <property type="entry name" value="SH3_retrovirus"/>
</dbReference>
<feature type="domain" description="CCHC-type" evidence="8">
    <location>
        <begin position="438"/>
        <end position="454"/>
    </location>
</feature>
<dbReference type="Pfam" id="PF22936">
    <property type="entry name" value="Pol_BBD"/>
    <property type="match status" value="1"/>
</dbReference>
<evidence type="ECO:0000256" key="1">
    <source>
        <dbReference type="ARBA" id="ARBA00022670"/>
    </source>
</evidence>
<gene>
    <name evidence="10" type="ORF">E3N88_32824</name>
</gene>
<dbReference type="Pfam" id="PF14223">
    <property type="entry name" value="Retrotran_gag_2"/>
    <property type="match status" value="1"/>
</dbReference>
<dbReference type="PROSITE" id="PS50158">
    <property type="entry name" value="ZF_CCHC"/>
    <property type="match status" value="2"/>
</dbReference>
<dbReference type="Pfam" id="PF00665">
    <property type="entry name" value="rve"/>
    <property type="match status" value="1"/>
</dbReference>
<dbReference type="GO" id="GO:0015074">
    <property type="term" value="P:DNA integration"/>
    <property type="evidence" value="ECO:0007669"/>
    <property type="project" value="InterPro"/>
</dbReference>
<dbReference type="InterPro" id="IPR025724">
    <property type="entry name" value="GAG-pre-integrase_dom"/>
</dbReference>
<keyword evidence="3" id="KW-0064">Aspartyl protease</keyword>
<dbReference type="GO" id="GO:0006508">
    <property type="term" value="P:proteolysis"/>
    <property type="evidence" value="ECO:0007669"/>
    <property type="project" value="UniProtKB-KW"/>
</dbReference>
<evidence type="ECO:0000259" key="8">
    <source>
        <dbReference type="PROSITE" id="PS50158"/>
    </source>
</evidence>
<dbReference type="SMART" id="SM00343">
    <property type="entry name" value="ZnF_C2HC"/>
    <property type="match status" value="3"/>
</dbReference>
<feature type="region of interest" description="Disordered" evidence="7">
    <location>
        <begin position="2252"/>
        <end position="2343"/>
    </location>
</feature>
<dbReference type="PANTHER" id="PTHR42648">
    <property type="entry name" value="TRANSPOSASE, PUTATIVE-RELATED"/>
    <property type="match status" value="1"/>
</dbReference>
<keyword evidence="1" id="KW-0645">Protease</keyword>
<dbReference type="InterPro" id="IPR036397">
    <property type="entry name" value="RNaseH_sf"/>
</dbReference>
<keyword evidence="6" id="KW-0175">Coiled coil</keyword>
<evidence type="ECO:0000256" key="6">
    <source>
        <dbReference type="SAM" id="Coils"/>
    </source>
</evidence>
<comment type="caution">
    <text evidence="10">The sequence shown here is derived from an EMBL/GenBank/DDBJ whole genome shotgun (WGS) entry which is preliminary data.</text>
</comment>
<feature type="compositionally biased region" description="Basic and acidic residues" evidence="7">
    <location>
        <begin position="457"/>
        <end position="470"/>
    </location>
</feature>
<dbReference type="OrthoDB" id="1751476at2759"/>
<feature type="compositionally biased region" description="Polar residues" evidence="7">
    <location>
        <begin position="785"/>
        <end position="801"/>
    </location>
</feature>
<feature type="domain" description="CCHC-type" evidence="8">
    <location>
        <begin position="821"/>
        <end position="834"/>
    </location>
</feature>
<dbReference type="Gene3D" id="3.30.420.10">
    <property type="entry name" value="Ribonuclease H-like superfamily/Ribonuclease H"/>
    <property type="match status" value="1"/>
</dbReference>
<feature type="region of interest" description="Disordered" evidence="7">
    <location>
        <begin position="868"/>
        <end position="897"/>
    </location>
</feature>
<name>A0A5N6M9L1_9ASTR</name>
<keyword evidence="4" id="KW-0378">Hydrolase</keyword>
<dbReference type="InterPro" id="IPR013103">
    <property type="entry name" value="RVT_2"/>
</dbReference>
<protein>
    <submittedName>
        <fullName evidence="10">Uncharacterized protein</fullName>
    </submittedName>
</protein>
<evidence type="ECO:0000256" key="2">
    <source>
        <dbReference type="ARBA" id="ARBA00022723"/>
    </source>
</evidence>
<keyword evidence="5" id="KW-0863">Zinc-finger</keyword>
<keyword evidence="2" id="KW-0479">Metal-binding</keyword>
<dbReference type="SUPFAM" id="SSF53098">
    <property type="entry name" value="Ribonuclease H-like"/>
    <property type="match status" value="1"/>
</dbReference>
<evidence type="ECO:0000313" key="11">
    <source>
        <dbReference type="Proteomes" id="UP000326396"/>
    </source>
</evidence>
<dbReference type="InterPro" id="IPR001878">
    <property type="entry name" value="Znf_CCHC"/>
</dbReference>
<evidence type="ECO:0000256" key="7">
    <source>
        <dbReference type="SAM" id="MobiDB-lite"/>
    </source>
</evidence>
<evidence type="ECO:0000256" key="3">
    <source>
        <dbReference type="ARBA" id="ARBA00022750"/>
    </source>
</evidence>
<evidence type="ECO:0000259" key="9">
    <source>
        <dbReference type="PROSITE" id="PS50994"/>
    </source>
</evidence>
<evidence type="ECO:0000256" key="5">
    <source>
        <dbReference type="PROSITE-ProRule" id="PRU00047"/>
    </source>
</evidence>
<dbReference type="PROSITE" id="PS50994">
    <property type="entry name" value="INTEGRASE"/>
    <property type="match status" value="1"/>
</dbReference>